<proteinExistence type="predicted"/>
<protein>
    <submittedName>
        <fullName evidence="6">TetR/AcrR family transcriptional regulator</fullName>
    </submittedName>
</protein>
<dbReference type="InterPro" id="IPR050109">
    <property type="entry name" value="HTH-type_TetR-like_transc_reg"/>
</dbReference>
<dbReference type="Gene3D" id="1.10.357.10">
    <property type="entry name" value="Tetracycline Repressor, domain 2"/>
    <property type="match status" value="1"/>
</dbReference>
<dbReference type="Pfam" id="PF00440">
    <property type="entry name" value="TetR_N"/>
    <property type="match status" value="1"/>
</dbReference>
<evidence type="ECO:0000256" key="3">
    <source>
        <dbReference type="ARBA" id="ARBA00023163"/>
    </source>
</evidence>
<comment type="caution">
    <text evidence="6">The sequence shown here is derived from an EMBL/GenBank/DDBJ whole genome shotgun (WGS) entry which is preliminary data.</text>
</comment>
<dbReference type="PANTHER" id="PTHR30055">
    <property type="entry name" value="HTH-TYPE TRANSCRIPTIONAL REGULATOR RUTR"/>
    <property type="match status" value="1"/>
</dbReference>
<keyword evidence="2 4" id="KW-0238">DNA-binding</keyword>
<accession>A0ABP6RUQ7</accession>
<dbReference type="Pfam" id="PF21943">
    <property type="entry name" value="TetR_C_46"/>
    <property type="match status" value="1"/>
</dbReference>
<evidence type="ECO:0000256" key="2">
    <source>
        <dbReference type="ARBA" id="ARBA00023125"/>
    </source>
</evidence>
<dbReference type="EMBL" id="BAAAYK010000038">
    <property type="protein sequence ID" value="GAA3360014.1"/>
    <property type="molecule type" value="Genomic_DNA"/>
</dbReference>
<dbReference type="RefSeq" id="WP_258341564.1">
    <property type="nucleotide sequence ID" value="NZ_CP059556.1"/>
</dbReference>
<keyword evidence="1" id="KW-0805">Transcription regulation</keyword>
<dbReference type="Proteomes" id="UP001500483">
    <property type="component" value="Unassembled WGS sequence"/>
</dbReference>
<keyword evidence="3" id="KW-0804">Transcription</keyword>
<dbReference type="PANTHER" id="PTHR30055:SF174">
    <property type="entry name" value="TRANSCRIPTIONAL REGULATORY PROTEIN (PROBABLY TETR-FAMILY)-RELATED"/>
    <property type="match status" value="1"/>
</dbReference>
<name>A0ABP6RUQ7_9PSEU</name>
<keyword evidence="7" id="KW-1185">Reference proteome</keyword>
<feature type="DNA-binding region" description="H-T-H motif" evidence="4">
    <location>
        <begin position="27"/>
        <end position="46"/>
    </location>
</feature>
<evidence type="ECO:0000313" key="6">
    <source>
        <dbReference type="EMBL" id="GAA3360014.1"/>
    </source>
</evidence>
<evidence type="ECO:0000313" key="7">
    <source>
        <dbReference type="Proteomes" id="UP001500483"/>
    </source>
</evidence>
<evidence type="ECO:0000256" key="4">
    <source>
        <dbReference type="PROSITE-ProRule" id="PRU00335"/>
    </source>
</evidence>
<organism evidence="6 7">
    <name type="scientific">Saccharopolyspora gregorii</name>
    <dbReference type="NCBI Taxonomy" id="33914"/>
    <lineage>
        <taxon>Bacteria</taxon>
        <taxon>Bacillati</taxon>
        <taxon>Actinomycetota</taxon>
        <taxon>Actinomycetes</taxon>
        <taxon>Pseudonocardiales</taxon>
        <taxon>Pseudonocardiaceae</taxon>
        <taxon>Saccharopolyspora</taxon>
    </lineage>
</organism>
<gene>
    <name evidence="6" type="ORF">GCM10020366_38310</name>
</gene>
<dbReference type="InterPro" id="IPR001647">
    <property type="entry name" value="HTH_TetR"/>
</dbReference>
<dbReference type="PROSITE" id="PS50977">
    <property type="entry name" value="HTH_TETR_2"/>
    <property type="match status" value="1"/>
</dbReference>
<dbReference type="InterPro" id="IPR009057">
    <property type="entry name" value="Homeodomain-like_sf"/>
</dbReference>
<evidence type="ECO:0000259" key="5">
    <source>
        <dbReference type="PROSITE" id="PS50977"/>
    </source>
</evidence>
<sequence>MSPEERREHLLATALQLYGERAMDDVSVDDIVAEAGVSRALFYRYFSNLREVHVAALTTVVDELIERITLPQDGDLITQLRSALTEFVSSVEAFASSYTALLRSGSTIATSETETLVDKVRNHVVDLVCQRIGIVDPSALLLLTLRGWVALVETTCVTWLATHNPPREVFEHWLTDQLITMVGTTAGHSERAAEEIAPLLRELS</sequence>
<dbReference type="SUPFAM" id="SSF46689">
    <property type="entry name" value="Homeodomain-like"/>
    <property type="match status" value="1"/>
</dbReference>
<reference evidence="7" key="1">
    <citation type="journal article" date="2019" name="Int. J. Syst. Evol. Microbiol.">
        <title>The Global Catalogue of Microorganisms (GCM) 10K type strain sequencing project: providing services to taxonomists for standard genome sequencing and annotation.</title>
        <authorList>
            <consortium name="The Broad Institute Genomics Platform"/>
            <consortium name="The Broad Institute Genome Sequencing Center for Infectious Disease"/>
            <person name="Wu L."/>
            <person name="Ma J."/>
        </authorList>
    </citation>
    <scope>NUCLEOTIDE SEQUENCE [LARGE SCALE GENOMIC DNA]</scope>
    <source>
        <strain evidence="7">JCM 9687</strain>
    </source>
</reference>
<dbReference type="InterPro" id="IPR054129">
    <property type="entry name" value="DesT_TetR_C"/>
</dbReference>
<evidence type="ECO:0000256" key="1">
    <source>
        <dbReference type="ARBA" id="ARBA00023015"/>
    </source>
</evidence>
<feature type="domain" description="HTH tetR-type" evidence="5">
    <location>
        <begin position="4"/>
        <end position="64"/>
    </location>
</feature>